<name>A0A813PUM6_ADIRI</name>
<evidence type="ECO:0000256" key="1">
    <source>
        <dbReference type="SAM" id="Phobius"/>
    </source>
</evidence>
<keyword evidence="1" id="KW-1133">Transmembrane helix</keyword>
<accession>A0A813PUM6</accession>
<sequence length="136" mass="15519">MNLKGQCFELAYTNSPTNRSTLLILPAHIDMSTTYMVSFGLLISLLVILSISSITRPACAVSHFNRENPNYDSSEDKDIRLMIYPKYMNLPRLQRSSIYGPRTIRNSWFRASTYQHMKPSGSIDEKPAGDNLLRWG</sequence>
<feature type="transmembrane region" description="Helical" evidence="1">
    <location>
        <begin position="35"/>
        <end position="54"/>
    </location>
</feature>
<proteinExistence type="predicted"/>
<keyword evidence="1" id="KW-0472">Membrane</keyword>
<dbReference type="EMBL" id="CAJNOJ010000006">
    <property type="protein sequence ID" value="CAF0756287.1"/>
    <property type="molecule type" value="Genomic_DNA"/>
</dbReference>
<evidence type="ECO:0000313" key="3">
    <source>
        <dbReference type="Proteomes" id="UP000663852"/>
    </source>
</evidence>
<protein>
    <submittedName>
        <fullName evidence="2">Uncharacterized protein</fullName>
    </submittedName>
</protein>
<evidence type="ECO:0000313" key="2">
    <source>
        <dbReference type="EMBL" id="CAF0756287.1"/>
    </source>
</evidence>
<organism evidence="2 3">
    <name type="scientific">Adineta ricciae</name>
    <name type="common">Rotifer</name>
    <dbReference type="NCBI Taxonomy" id="249248"/>
    <lineage>
        <taxon>Eukaryota</taxon>
        <taxon>Metazoa</taxon>
        <taxon>Spiralia</taxon>
        <taxon>Gnathifera</taxon>
        <taxon>Rotifera</taxon>
        <taxon>Eurotatoria</taxon>
        <taxon>Bdelloidea</taxon>
        <taxon>Adinetida</taxon>
        <taxon>Adinetidae</taxon>
        <taxon>Adineta</taxon>
    </lineage>
</organism>
<dbReference type="AlphaFoldDB" id="A0A813PUM6"/>
<keyword evidence="1" id="KW-0812">Transmembrane</keyword>
<gene>
    <name evidence="2" type="ORF">EDS130_LOCUS2565</name>
</gene>
<comment type="caution">
    <text evidence="2">The sequence shown here is derived from an EMBL/GenBank/DDBJ whole genome shotgun (WGS) entry which is preliminary data.</text>
</comment>
<reference evidence="2" key="1">
    <citation type="submission" date="2021-02" db="EMBL/GenBank/DDBJ databases">
        <authorList>
            <person name="Nowell W R."/>
        </authorList>
    </citation>
    <scope>NUCLEOTIDE SEQUENCE</scope>
</reference>
<dbReference type="OrthoDB" id="10035121at2759"/>
<dbReference type="Proteomes" id="UP000663852">
    <property type="component" value="Unassembled WGS sequence"/>
</dbReference>